<dbReference type="SUPFAM" id="SSF51556">
    <property type="entry name" value="Metallo-dependent hydrolases"/>
    <property type="match status" value="1"/>
</dbReference>
<evidence type="ECO:0000256" key="1">
    <source>
        <dbReference type="ARBA" id="ARBA00022723"/>
    </source>
</evidence>
<dbReference type="InterPro" id="IPR015991">
    <property type="entry name" value="TatD/YcfH-like"/>
</dbReference>
<feature type="binding site" evidence="3">
    <location>
        <position position="209"/>
    </location>
    <ligand>
        <name>a divalent metal cation</name>
        <dbReference type="ChEBI" id="CHEBI:60240"/>
        <label>1</label>
    </ligand>
</feature>
<protein>
    <submittedName>
        <fullName evidence="4">TatD family hydrolase</fullName>
    </submittedName>
</protein>
<dbReference type="GO" id="GO:0016788">
    <property type="term" value="F:hydrolase activity, acting on ester bonds"/>
    <property type="evidence" value="ECO:0007669"/>
    <property type="project" value="InterPro"/>
</dbReference>
<dbReference type="KEGG" id="eio:H9L01_02720"/>
<evidence type="ECO:0000256" key="3">
    <source>
        <dbReference type="PIRSR" id="PIRSR005902-1"/>
    </source>
</evidence>
<dbReference type="PANTHER" id="PTHR46124">
    <property type="entry name" value="D-AMINOACYL-TRNA DEACYLASE"/>
    <property type="match status" value="1"/>
</dbReference>
<feature type="binding site" evidence="3">
    <location>
        <position position="11"/>
    </location>
    <ligand>
        <name>a divalent metal cation</name>
        <dbReference type="ChEBI" id="CHEBI:60240"/>
        <label>1</label>
    </ligand>
</feature>
<proteinExistence type="predicted"/>
<evidence type="ECO:0000313" key="4">
    <source>
        <dbReference type="EMBL" id="QNN61298.1"/>
    </source>
</evidence>
<feature type="binding site" evidence="3">
    <location>
        <position position="93"/>
    </location>
    <ligand>
        <name>a divalent metal cation</name>
        <dbReference type="ChEBI" id="CHEBI:60240"/>
        <label>1</label>
    </ligand>
</feature>
<dbReference type="Gene3D" id="3.20.20.140">
    <property type="entry name" value="Metal-dependent hydrolases"/>
    <property type="match status" value="1"/>
</dbReference>
<dbReference type="CDD" id="cd01310">
    <property type="entry name" value="TatD_DNAse"/>
    <property type="match status" value="1"/>
</dbReference>
<feature type="binding site" evidence="3">
    <location>
        <position position="159"/>
    </location>
    <ligand>
        <name>a divalent metal cation</name>
        <dbReference type="ChEBI" id="CHEBI:60240"/>
        <label>2</label>
    </ligand>
</feature>
<dbReference type="PANTHER" id="PTHR46124:SF2">
    <property type="entry name" value="D-AMINOACYL-TRNA DEACYLASE"/>
    <property type="match status" value="1"/>
</dbReference>
<dbReference type="InterPro" id="IPR018228">
    <property type="entry name" value="DNase_TatD-rel_CS"/>
</dbReference>
<name>A0A7G9S0C3_9FIRM</name>
<dbReference type="GO" id="GO:0004536">
    <property type="term" value="F:DNA nuclease activity"/>
    <property type="evidence" value="ECO:0007669"/>
    <property type="project" value="InterPro"/>
</dbReference>
<dbReference type="AlphaFoldDB" id="A0A7G9S0C3"/>
<feature type="binding site" evidence="3">
    <location>
        <position position="9"/>
    </location>
    <ligand>
        <name>a divalent metal cation</name>
        <dbReference type="ChEBI" id="CHEBI:60240"/>
        <label>1</label>
    </ligand>
</feature>
<dbReference type="Pfam" id="PF01026">
    <property type="entry name" value="TatD_DNase"/>
    <property type="match status" value="1"/>
</dbReference>
<organism evidence="4 5">
    <name type="scientific">Erysipelothrix inopinata</name>
    <dbReference type="NCBI Taxonomy" id="225084"/>
    <lineage>
        <taxon>Bacteria</taxon>
        <taxon>Bacillati</taxon>
        <taxon>Bacillota</taxon>
        <taxon>Erysipelotrichia</taxon>
        <taxon>Erysipelotrichales</taxon>
        <taxon>Erysipelotrichaceae</taxon>
        <taxon>Erysipelothrix</taxon>
    </lineage>
</organism>
<dbReference type="RefSeq" id="WP_187534500.1">
    <property type="nucleotide sequence ID" value="NZ_CBCSHU010000001.1"/>
</dbReference>
<dbReference type="PROSITE" id="PS01091">
    <property type="entry name" value="TATD_3"/>
    <property type="match status" value="1"/>
</dbReference>
<keyword evidence="2 4" id="KW-0378">Hydrolase</keyword>
<dbReference type="EMBL" id="CP060715">
    <property type="protein sequence ID" value="QNN61298.1"/>
    <property type="molecule type" value="Genomic_DNA"/>
</dbReference>
<dbReference type="InterPro" id="IPR001130">
    <property type="entry name" value="TatD-like"/>
</dbReference>
<dbReference type="InterPro" id="IPR032466">
    <property type="entry name" value="Metal_Hydrolase"/>
</dbReference>
<reference evidence="4 5" key="1">
    <citation type="submission" date="2020-08" db="EMBL/GenBank/DDBJ databases">
        <title>Genome sequence of Erysipelothrix inopinata DSM 15511T.</title>
        <authorList>
            <person name="Hyun D.-W."/>
            <person name="Bae J.-W."/>
        </authorList>
    </citation>
    <scope>NUCLEOTIDE SEQUENCE [LARGE SCALE GENOMIC DNA]</scope>
    <source>
        <strain evidence="4 5">DSM 15511</strain>
    </source>
</reference>
<gene>
    <name evidence="4" type="ORF">H9L01_02720</name>
</gene>
<accession>A0A7G9S0C3</accession>
<sequence>MEKYWIDSHAHIAYGELFESWDEIVANARDLNVQLINIICGSLEEMKQALSKIEGNPQFHISLGVHPTELDNYKDVKTFESFLTHPQVVCVGEIGIDMYWDQTQLQKQIEILVAQINLANQYQLPIAVHVRNEKDGSTAIDTVIDVLKKHPVDNKGVIHCYSDTVENAKILLDMGYYLGFGGITTFKNGGNVRDVLDIIPLDRILTETDSPYLAPMPKRGKRNEPAYVSYTGEYIANHLNMSVEELQEQVMKNYKTMYKKI</sequence>
<dbReference type="NCBIfam" id="TIGR00010">
    <property type="entry name" value="YchF/TatD family DNA exonuclease"/>
    <property type="match status" value="1"/>
</dbReference>
<dbReference type="Proteomes" id="UP000515928">
    <property type="component" value="Chromosome"/>
</dbReference>
<feature type="binding site" evidence="3">
    <location>
        <position position="129"/>
    </location>
    <ligand>
        <name>a divalent metal cation</name>
        <dbReference type="ChEBI" id="CHEBI:60240"/>
        <label>2</label>
    </ligand>
</feature>
<dbReference type="FunFam" id="3.20.20.140:FF:000005">
    <property type="entry name" value="TatD family hydrolase"/>
    <property type="match status" value="1"/>
</dbReference>
<dbReference type="PIRSF" id="PIRSF005902">
    <property type="entry name" value="DNase_TatD"/>
    <property type="match status" value="1"/>
</dbReference>
<evidence type="ECO:0000313" key="5">
    <source>
        <dbReference type="Proteomes" id="UP000515928"/>
    </source>
</evidence>
<evidence type="ECO:0000256" key="2">
    <source>
        <dbReference type="ARBA" id="ARBA00022801"/>
    </source>
</evidence>
<keyword evidence="1 3" id="KW-0479">Metal-binding</keyword>
<keyword evidence="5" id="KW-1185">Reference proteome</keyword>
<dbReference type="GO" id="GO:0046872">
    <property type="term" value="F:metal ion binding"/>
    <property type="evidence" value="ECO:0007669"/>
    <property type="project" value="UniProtKB-KW"/>
</dbReference>